<dbReference type="GO" id="GO:0032589">
    <property type="term" value="C:neuron projection membrane"/>
    <property type="evidence" value="ECO:0007669"/>
    <property type="project" value="TreeGrafter"/>
</dbReference>
<dbReference type="PANTHER" id="PTHR23279">
    <property type="entry name" value="DEFECTIVE PROBOSCIS EXTENSION RESPONSE DPR -RELATED"/>
    <property type="match status" value="1"/>
</dbReference>
<dbReference type="EMBL" id="JAWNGG020000007">
    <property type="protein sequence ID" value="KAK9309896.1"/>
    <property type="molecule type" value="Genomic_DNA"/>
</dbReference>
<keyword evidence="1" id="KW-0472">Membrane</keyword>
<dbReference type="Proteomes" id="UP001432146">
    <property type="component" value="Unassembled WGS sequence"/>
</dbReference>
<dbReference type="SMART" id="SM00408">
    <property type="entry name" value="IGc2"/>
    <property type="match status" value="2"/>
</dbReference>
<dbReference type="InterPro" id="IPR036179">
    <property type="entry name" value="Ig-like_dom_sf"/>
</dbReference>
<dbReference type="FunFam" id="2.60.40.10:FF:000129">
    <property type="entry name" value="CLUMA_CG018772, isoform A"/>
    <property type="match status" value="1"/>
</dbReference>
<evidence type="ECO:0000313" key="3">
    <source>
        <dbReference type="EMBL" id="KAK9309896.1"/>
    </source>
</evidence>
<dbReference type="InterPro" id="IPR013783">
    <property type="entry name" value="Ig-like_fold"/>
</dbReference>
<dbReference type="AlphaFoldDB" id="A0AAW1AL98"/>
<dbReference type="Pfam" id="PF00047">
    <property type="entry name" value="ig"/>
    <property type="match status" value="1"/>
</dbReference>
<feature type="domain" description="Ig-like" evidence="2">
    <location>
        <begin position="173"/>
        <end position="265"/>
    </location>
</feature>
<keyword evidence="4" id="KW-1185">Reference proteome</keyword>
<protein>
    <recommendedName>
        <fullName evidence="2">Ig-like domain-containing protein</fullName>
    </recommendedName>
</protein>
<dbReference type="FunFam" id="2.60.40.10:FF:000533">
    <property type="entry name" value="Uncharacterized protein, isoform A"/>
    <property type="match status" value="1"/>
</dbReference>
<dbReference type="Gene3D" id="2.60.40.10">
    <property type="entry name" value="Immunoglobulins"/>
    <property type="match status" value="2"/>
</dbReference>
<dbReference type="GO" id="GO:0050808">
    <property type="term" value="P:synapse organization"/>
    <property type="evidence" value="ECO:0007669"/>
    <property type="project" value="TreeGrafter"/>
</dbReference>
<dbReference type="SMART" id="SM00409">
    <property type="entry name" value="IG"/>
    <property type="match status" value="2"/>
</dbReference>
<keyword evidence="1" id="KW-1133">Transmembrane helix</keyword>
<dbReference type="Pfam" id="PF07686">
    <property type="entry name" value="V-set"/>
    <property type="match status" value="1"/>
</dbReference>
<evidence type="ECO:0000313" key="4">
    <source>
        <dbReference type="Proteomes" id="UP001432146"/>
    </source>
</evidence>
<organism evidence="3 4">
    <name type="scientific">Tetragonisca angustula</name>
    <dbReference type="NCBI Taxonomy" id="166442"/>
    <lineage>
        <taxon>Eukaryota</taxon>
        <taxon>Metazoa</taxon>
        <taxon>Ecdysozoa</taxon>
        <taxon>Arthropoda</taxon>
        <taxon>Hexapoda</taxon>
        <taxon>Insecta</taxon>
        <taxon>Pterygota</taxon>
        <taxon>Neoptera</taxon>
        <taxon>Endopterygota</taxon>
        <taxon>Hymenoptera</taxon>
        <taxon>Apocrita</taxon>
        <taxon>Aculeata</taxon>
        <taxon>Apoidea</taxon>
        <taxon>Anthophila</taxon>
        <taxon>Apidae</taxon>
        <taxon>Tetragonisca</taxon>
    </lineage>
</organism>
<dbReference type="InterPro" id="IPR003598">
    <property type="entry name" value="Ig_sub2"/>
</dbReference>
<accession>A0AAW1AL98</accession>
<dbReference type="InterPro" id="IPR013106">
    <property type="entry name" value="Ig_V-set"/>
</dbReference>
<evidence type="ECO:0000259" key="2">
    <source>
        <dbReference type="PROSITE" id="PS50835"/>
    </source>
</evidence>
<dbReference type="PANTHER" id="PTHR23279:SF5">
    <property type="entry name" value="DEFECTIVE PROBOSCIS EXTENSION RESPONSE 8, ISOFORM A"/>
    <property type="match status" value="1"/>
</dbReference>
<comment type="caution">
    <text evidence="3">The sequence shown here is derived from an EMBL/GenBank/DDBJ whole genome shotgun (WGS) entry which is preliminary data.</text>
</comment>
<dbReference type="SUPFAM" id="SSF48726">
    <property type="entry name" value="Immunoglobulin"/>
    <property type="match status" value="2"/>
</dbReference>
<evidence type="ECO:0000256" key="1">
    <source>
        <dbReference type="SAM" id="Phobius"/>
    </source>
</evidence>
<keyword evidence="1" id="KW-0812">Transmembrane</keyword>
<sequence>MYRKRWTVKALRVDLRYGGNGSAWCAAPALAQMICIFFFSILLHEEAVNSTRLVETDTFQEWPTQQNSSPYIDTSVPSNVTGLVGKTIELLCKVKNLGNRTVSWVRHRDIHLLTIGRYTYTSDQRFEAMHTPHAEEWTLRIRYPQKKDSGIYECQISTTPPIGYSVQLNVVEPVTEIAGGPDLFINKYSTINLTCLVKYAPEPPSAVVWSHDHEAITFNTPRGGISLITERGPVTSSRLLIQRAIEEDAGLYTCSPSNTHSSSVHIHIVNEHPAAMHHGSGGRVAATLLTLVLLLFMII</sequence>
<dbReference type="InterPro" id="IPR013151">
    <property type="entry name" value="Immunoglobulin_dom"/>
</dbReference>
<dbReference type="InterPro" id="IPR003599">
    <property type="entry name" value="Ig_sub"/>
</dbReference>
<dbReference type="PROSITE" id="PS50835">
    <property type="entry name" value="IG_LIKE"/>
    <property type="match status" value="2"/>
</dbReference>
<feature type="transmembrane region" description="Helical" evidence="1">
    <location>
        <begin position="21"/>
        <end position="43"/>
    </location>
</feature>
<dbReference type="InterPro" id="IPR007110">
    <property type="entry name" value="Ig-like_dom"/>
</dbReference>
<gene>
    <name evidence="3" type="ORF">QLX08_000542</name>
</gene>
<proteinExistence type="predicted"/>
<dbReference type="InterPro" id="IPR037448">
    <property type="entry name" value="Zig-8"/>
</dbReference>
<feature type="domain" description="Ig-like" evidence="2">
    <location>
        <begin position="70"/>
        <end position="171"/>
    </location>
</feature>
<name>A0AAW1AL98_9HYME</name>
<reference evidence="3 4" key="1">
    <citation type="submission" date="2024-05" db="EMBL/GenBank/DDBJ databases">
        <title>The nuclear and mitochondrial genome assemblies of Tetragonisca angustula (Apidae: Meliponini), a tiny yet remarkable pollinator in the Neotropics.</title>
        <authorList>
            <person name="Ferrari R."/>
            <person name="Ricardo P.C."/>
            <person name="Dias F.C."/>
            <person name="Araujo N.S."/>
            <person name="Soares D.O."/>
            <person name="Zhou Q.-S."/>
            <person name="Zhu C.-D."/>
            <person name="Coutinho L."/>
            <person name="Airas M.C."/>
            <person name="Batista T.M."/>
        </authorList>
    </citation>
    <scope>NUCLEOTIDE SEQUENCE [LARGE SCALE GENOMIC DNA]</scope>
    <source>
        <strain evidence="3">ASF017062</strain>
        <tissue evidence="3">Abdomen</tissue>
    </source>
</reference>